<keyword evidence="2" id="KW-0597">Phosphoprotein</keyword>
<dbReference type="GO" id="GO:0004672">
    <property type="term" value="F:protein kinase activity"/>
    <property type="evidence" value="ECO:0007669"/>
    <property type="project" value="UniProtKB-ARBA"/>
</dbReference>
<reference evidence="4 5" key="1">
    <citation type="submission" date="2017-03" db="EMBL/GenBank/DDBJ databases">
        <authorList>
            <person name="Afonso C.L."/>
            <person name="Miller P.J."/>
            <person name="Scott M.A."/>
            <person name="Spackman E."/>
            <person name="Goraichik I."/>
            <person name="Dimitrov K.M."/>
            <person name="Suarez D.L."/>
            <person name="Swayne D.E."/>
        </authorList>
    </citation>
    <scope>NUCLEOTIDE SEQUENCE [LARGE SCALE GENOMIC DNA]</scope>
    <source>
        <strain evidence="4 5">CECT 7745</strain>
    </source>
</reference>
<accession>A0A1X7BQW2</accession>
<evidence type="ECO:0000259" key="3">
    <source>
        <dbReference type="PROSITE" id="PS50894"/>
    </source>
</evidence>
<protein>
    <submittedName>
        <fullName evidence="4">Hpt domain protein</fullName>
    </submittedName>
</protein>
<sequence length="110" mass="12093">MIDWNRIAELRDEIGADDFGEVVEIFLEEVDDKIAELRDLTDKSDLESVMHFLKGSALNLGFSAFSDLCQQGETAARMGDGENIDLTAVIACYDTSKAEFLSALNKLDAA</sequence>
<dbReference type="Pfam" id="PF01627">
    <property type="entry name" value="Hpt"/>
    <property type="match status" value="1"/>
</dbReference>
<dbReference type="PROSITE" id="PS50894">
    <property type="entry name" value="HPT"/>
    <property type="match status" value="1"/>
</dbReference>
<gene>
    <name evidence="4" type="ORF">ROA7745_01806</name>
</gene>
<dbReference type="SUPFAM" id="SSF47226">
    <property type="entry name" value="Histidine-containing phosphotransfer domain, HPT domain"/>
    <property type="match status" value="1"/>
</dbReference>
<dbReference type="SMART" id="SM00073">
    <property type="entry name" value="HPT"/>
    <property type="match status" value="1"/>
</dbReference>
<evidence type="ECO:0000313" key="5">
    <source>
        <dbReference type="Proteomes" id="UP000193224"/>
    </source>
</evidence>
<dbReference type="GO" id="GO:0000160">
    <property type="term" value="P:phosphorelay signal transduction system"/>
    <property type="evidence" value="ECO:0007669"/>
    <property type="project" value="UniProtKB-KW"/>
</dbReference>
<dbReference type="EMBL" id="FWXB01000005">
    <property type="protein sequence ID" value="SMC11985.1"/>
    <property type="molecule type" value="Genomic_DNA"/>
</dbReference>
<dbReference type="InterPro" id="IPR008207">
    <property type="entry name" value="Sig_transdc_His_kin_Hpt_dom"/>
</dbReference>
<dbReference type="Proteomes" id="UP000193224">
    <property type="component" value="Unassembled WGS sequence"/>
</dbReference>
<dbReference type="InterPro" id="IPR036641">
    <property type="entry name" value="HPT_dom_sf"/>
</dbReference>
<feature type="modified residue" description="Phosphohistidine" evidence="2">
    <location>
        <position position="51"/>
    </location>
</feature>
<evidence type="ECO:0000256" key="2">
    <source>
        <dbReference type="PROSITE-ProRule" id="PRU00110"/>
    </source>
</evidence>
<keyword evidence="5" id="KW-1185">Reference proteome</keyword>
<proteinExistence type="predicted"/>
<dbReference type="AlphaFoldDB" id="A0A1X7BQW2"/>
<organism evidence="4 5">
    <name type="scientific">Roseovarius aestuarii</name>
    <dbReference type="NCBI Taxonomy" id="475083"/>
    <lineage>
        <taxon>Bacteria</taxon>
        <taxon>Pseudomonadati</taxon>
        <taxon>Pseudomonadota</taxon>
        <taxon>Alphaproteobacteria</taxon>
        <taxon>Rhodobacterales</taxon>
        <taxon>Roseobacteraceae</taxon>
        <taxon>Roseovarius</taxon>
    </lineage>
</organism>
<dbReference type="OrthoDB" id="7867809at2"/>
<dbReference type="RefSeq" id="WP_085799940.1">
    <property type="nucleotide sequence ID" value="NZ_FWXB01000005.1"/>
</dbReference>
<dbReference type="Gene3D" id="1.20.120.160">
    <property type="entry name" value="HPT domain"/>
    <property type="match status" value="1"/>
</dbReference>
<keyword evidence="1" id="KW-0902">Two-component regulatory system</keyword>
<dbReference type="CDD" id="cd00088">
    <property type="entry name" value="HPT"/>
    <property type="match status" value="1"/>
</dbReference>
<name>A0A1X7BQW2_9RHOB</name>
<evidence type="ECO:0000313" key="4">
    <source>
        <dbReference type="EMBL" id="SMC11985.1"/>
    </source>
</evidence>
<feature type="domain" description="HPt" evidence="3">
    <location>
        <begin position="12"/>
        <end position="110"/>
    </location>
</feature>
<evidence type="ECO:0000256" key="1">
    <source>
        <dbReference type="ARBA" id="ARBA00023012"/>
    </source>
</evidence>